<accession>A0A8H3ILZ7</accession>
<keyword evidence="2" id="KW-1185">Reference proteome</keyword>
<dbReference type="EMBL" id="CAJPDS010000065">
    <property type="protein sequence ID" value="CAF9932902.1"/>
    <property type="molecule type" value="Genomic_DNA"/>
</dbReference>
<organism evidence="1 2">
    <name type="scientific">Heterodermia speciosa</name>
    <dbReference type="NCBI Taxonomy" id="116794"/>
    <lineage>
        <taxon>Eukaryota</taxon>
        <taxon>Fungi</taxon>
        <taxon>Dikarya</taxon>
        <taxon>Ascomycota</taxon>
        <taxon>Pezizomycotina</taxon>
        <taxon>Lecanoromycetes</taxon>
        <taxon>OSLEUM clade</taxon>
        <taxon>Lecanoromycetidae</taxon>
        <taxon>Caliciales</taxon>
        <taxon>Physciaceae</taxon>
        <taxon>Heterodermia</taxon>
    </lineage>
</organism>
<evidence type="ECO:0000313" key="2">
    <source>
        <dbReference type="Proteomes" id="UP000664521"/>
    </source>
</evidence>
<comment type="caution">
    <text evidence="1">The sequence shown here is derived from an EMBL/GenBank/DDBJ whole genome shotgun (WGS) entry which is preliminary data.</text>
</comment>
<dbReference type="AlphaFoldDB" id="A0A8H3ILZ7"/>
<name>A0A8H3ILZ7_9LECA</name>
<sequence>MSFTFVDHGCIYPRPGRCTLNAVSTLAIPSLIERAELLAVFATLNGVFIPITIDRTVEPGSVAVAIGMANTGWVGGYLMRSPVSGMRIAATGADRANTLAPYRAALFHDGGVASASAVFVIVARSRMDTKLIKEIYR</sequence>
<dbReference type="Proteomes" id="UP000664521">
    <property type="component" value="Unassembled WGS sequence"/>
</dbReference>
<gene>
    <name evidence="1" type="ORF">HETSPECPRED_008478</name>
</gene>
<dbReference type="OrthoDB" id="6499973at2759"/>
<reference evidence="1" key="1">
    <citation type="submission" date="2021-03" db="EMBL/GenBank/DDBJ databases">
        <authorList>
            <person name="Tagirdzhanova G."/>
        </authorList>
    </citation>
    <scope>NUCLEOTIDE SEQUENCE</scope>
</reference>
<evidence type="ECO:0000313" key="1">
    <source>
        <dbReference type="EMBL" id="CAF9932902.1"/>
    </source>
</evidence>
<protein>
    <submittedName>
        <fullName evidence="1">Uncharacterized protein</fullName>
    </submittedName>
</protein>
<proteinExistence type="predicted"/>